<dbReference type="PANTHER" id="PTHR23513">
    <property type="entry name" value="INTEGRAL MEMBRANE EFFLUX PROTEIN-RELATED"/>
    <property type="match status" value="1"/>
</dbReference>
<dbReference type="SUPFAM" id="SSF103473">
    <property type="entry name" value="MFS general substrate transporter"/>
    <property type="match status" value="1"/>
</dbReference>
<dbReference type="PANTHER" id="PTHR23513:SF11">
    <property type="entry name" value="STAPHYLOFERRIN A TRANSPORTER"/>
    <property type="match status" value="1"/>
</dbReference>
<evidence type="ECO:0000256" key="6">
    <source>
        <dbReference type="ARBA" id="ARBA00023136"/>
    </source>
</evidence>
<dbReference type="CDD" id="cd06173">
    <property type="entry name" value="MFS_MefA_like"/>
    <property type="match status" value="1"/>
</dbReference>
<keyword evidence="4 7" id="KW-0812">Transmembrane</keyword>
<reference evidence="9 10" key="1">
    <citation type="journal article" date="2013" name="Genome Announc.">
        <title>Complete Genome Sequence of an Oral Commensal, Streptococcus oligofermentans Strain AS 1.3089.</title>
        <authorList>
            <person name="Tong H."/>
            <person name="Shang N."/>
            <person name="Liu L."/>
            <person name="Wang X."/>
            <person name="Cai J."/>
            <person name="Dong X."/>
        </authorList>
    </citation>
    <scope>NUCLEOTIDE SEQUENCE [LARGE SCALE GENOMIC DNA]</scope>
    <source>
        <strain evidence="9 10">AS 1.3089</strain>
    </source>
</reference>
<proteinExistence type="predicted"/>
<gene>
    <name evidence="9" type="ORF">I872_02705</name>
</gene>
<feature type="transmembrane region" description="Helical" evidence="7">
    <location>
        <begin position="216"/>
        <end position="237"/>
    </location>
</feature>
<evidence type="ECO:0000313" key="10">
    <source>
        <dbReference type="Proteomes" id="UP000013306"/>
    </source>
</evidence>
<feature type="transmembrane region" description="Helical" evidence="7">
    <location>
        <begin position="165"/>
        <end position="182"/>
    </location>
</feature>
<protein>
    <submittedName>
        <fullName evidence="9">Transporter</fullName>
    </submittedName>
</protein>
<evidence type="ECO:0000256" key="1">
    <source>
        <dbReference type="ARBA" id="ARBA00004651"/>
    </source>
</evidence>
<evidence type="ECO:0000256" key="3">
    <source>
        <dbReference type="ARBA" id="ARBA00022475"/>
    </source>
</evidence>
<feature type="transmembrane region" description="Helical" evidence="7">
    <location>
        <begin position="95"/>
        <end position="112"/>
    </location>
</feature>
<feature type="transmembrane region" description="Helical" evidence="7">
    <location>
        <begin position="139"/>
        <end position="159"/>
    </location>
</feature>
<evidence type="ECO:0000259" key="8">
    <source>
        <dbReference type="PROSITE" id="PS50850"/>
    </source>
</evidence>
<feature type="transmembrane region" description="Helical" evidence="7">
    <location>
        <begin position="279"/>
        <end position="298"/>
    </location>
</feature>
<accession>A0ABN4B3M8</accession>
<keyword evidence="3" id="KW-1003">Cell membrane</keyword>
<dbReference type="Pfam" id="PF07690">
    <property type="entry name" value="MFS_1"/>
    <property type="match status" value="1"/>
</dbReference>
<name>A0ABN4B3M8_STRCR</name>
<dbReference type="PROSITE" id="PS50850">
    <property type="entry name" value="MFS"/>
    <property type="match status" value="1"/>
</dbReference>
<keyword evidence="5 7" id="KW-1133">Transmembrane helix</keyword>
<feature type="transmembrane region" description="Helical" evidence="7">
    <location>
        <begin position="367"/>
        <end position="386"/>
    </location>
</feature>
<keyword evidence="6 7" id="KW-0472">Membrane</keyword>
<dbReference type="Proteomes" id="UP000013306">
    <property type="component" value="Chromosome"/>
</dbReference>
<evidence type="ECO:0000256" key="7">
    <source>
        <dbReference type="SAM" id="Phobius"/>
    </source>
</evidence>
<evidence type="ECO:0000256" key="5">
    <source>
        <dbReference type="ARBA" id="ARBA00022989"/>
    </source>
</evidence>
<feature type="domain" description="Major facilitator superfamily (MFS) profile" evidence="8">
    <location>
        <begin position="1"/>
        <end position="403"/>
    </location>
</feature>
<organism evidence="9 10">
    <name type="scientific">Streptococcus cristatus AS 1.3089</name>
    <dbReference type="NCBI Taxonomy" id="1302863"/>
    <lineage>
        <taxon>Bacteria</taxon>
        <taxon>Bacillati</taxon>
        <taxon>Bacillota</taxon>
        <taxon>Bacilli</taxon>
        <taxon>Lactobacillales</taxon>
        <taxon>Streptococcaceae</taxon>
        <taxon>Streptococcus</taxon>
    </lineage>
</organism>
<dbReference type="InterPro" id="IPR036259">
    <property type="entry name" value="MFS_trans_sf"/>
</dbReference>
<feature type="transmembrane region" description="Helical" evidence="7">
    <location>
        <begin position="335"/>
        <end position="361"/>
    </location>
</feature>
<feature type="transmembrane region" description="Helical" evidence="7">
    <location>
        <begin position="304"/>
        <end position="323"/>
    </location>
</feature>
<comment type="subcellular location">
    <subcellularLocation>
        <location evidence="1">Cell membrane</location>
        <topology evidence="1">Multi-pass membrane protein</topology>
    </subcellularLocation>
</comment>
<dbReference type="Gene3D" id="1.20.1250.20">
    <property type="entry name" value="MFS general substrate transporter like domains"/>
    <property type="match status" value="1"/>
</dbReference>
<dbReference type="InterPro" id="IPR011701">
    <property type="entry name" value="MFS"/>
</dbReference>
<dbReference type="InterPro" id="IPR020846">
    <property type="entry name" value="MFS_dom"/>
</dbReference>
<dbReference type="EMBL" id="CP004409">
    <property type="protein sequence ID" value="AGK70649.1"/>
    <property type="molecule type" value="Genomic_DNA"/>
</dbReference>
<evidence type="ECO:0000256" key="4">
    <source>
        <dbReference type="ARBA" id="ARBA00022692"/>
    </source>
</evidence>
<evidence type="ECO:0000256" key="2">
    <source>
        <dbReference type="ARBA" id="ARBA00022448"/>
    </source>
</evidence>
<keyword evidence="10" id="KW-1185">Reference proteome</keyword>
<evidence type="ECO:0000313" key="9">
    <source>
        <dbReference type="EMBL" id="AGK70649.1"/>
    </source>
</evidence>
<keyword evidence="2" id="KW-0813">Transport</keyword>
<sequence>MNRHAAQLITRAAINKIGNMLYDYGNSIWLASLGALGQTVLGIYQISELITSILFNPFGGAITDRFSRRKVLMVTDLICAGLCLLISFISNDRLMIGALIFANVVQAIAFAFSRPANKSYITEIVDKEDIVAYNSHLELALQVISVSAPVLSFIVMQYANLRVTLQLDALSFFLAFSLVYFLPNHEPSKQKSPINLGNILRDIKEGLVYIRQQKEIFFLLLVASAVNFFFAAFNYLLPFTNQLYDKTGSYATILSLGAIGSIIGAILASKVKASMGNLLLALLLTGVGVAVMGVSALLPVHPYFSYSGNLICELFMTVFNIHFFSQVQTKVEQQYLGRVFSTIYTLAILFMPPATFLMTLLPSVHTLSFLLIGLGVIGLALISFCYQKKIEKTRRVGQKSVIR</sequence>
<feature type="transmembrane region" description="Helical" evidence="7">
    <location>
        <begin position="249"/>
        <end position="267"/>
    </location>
</feature>
<feature type="transmembrane region" description="Helical" evidence="7">
    <location>
        <begin position="71"/>
        <end position="89"/>
    </location>
</feature>
<dbReference type="RefSeq" id="WP_015604630.1">
    <property type="nucleotide sequence ID" value="NC_021175.1"/>
</dbReference>